<dbReference type="Proteomes" id="UP001526143">
    <property type="component" value="Unassembled WGS sequence"/>
</dbReference>
<keyword evidence="6 10" id="KW-0812">Transmembrane</keyword>
<comment type="similarity">
    <text evidence="3">Belongs to the multi antimicrobial extrusion (MATE) (TC 2.A.66.1) family.</text>
</comment>
<keyword evidence="5" id="KW-0813">Transport</keyword>
<feature type="transmembrane region" description="Helical" evidence="10">
    <location>
        <begin position="201"/>
        <end position="222"/>
    </location>
</feature>
<gene>
    <name evidence="11" type="ORF">OGM63_16190</name>
</gene>
<name>A0ABT3B0Y1_9CYAN</name>
<feature type="transmembrane region" description="Helical" evidence="10">
    <location>
        <begin position="103"/>
        <end position="127"/>
    </location>
</feature>
<dbReference type="CDD" id="cd13136">
    <property type="entry name" value="MATE_DinF_like"/>
    <property type="match status" value="1"/>
</dbReference>
<feature type="transmembrane region" description="Helical" evidence="10">
    <location>
        <begin position="139"/>
        <end position="163"/>
    </location>
</feature>
<dbReference type="InterPro" id="IPR044644">
    <property type="entry name" value="DinF-like"/>
</dbReference>
<evidence type="ECO:0000256" key="7">
    <source>
        <dbReference type="ARBA" id="ARBA00022989"/>
    </source>
</evidence>
<feature type="transmembrane region" description="Helical" evidence="10">
    <location>
        <begin position="289"/>
        <end position="307"/>
    </location>
</feature>
<comment type="function">
    <text evidence="1">Multidrug efflux pump.</text>
</comment>
<evidence type="ECO:0000256" key="1">
    <source>
        <dbReference type="ARBA" id="ARBA00003408"/>
    </source>
</evidence>
<feature type="transmembrane region" description="Helical" evidence="10">
    <location>
        <begin position="54"/>
        <end position="71"/>
    </location>
</feature>
<dbReference type="InterPro" id="IPR050222">
    <property type="entry name" value="MATE_MdtK"/>
</dbReference>
<dbReference type="EMBL" id="JAOWRF010000235">
    <property type="protein sequence ID" value="MCV3215033.1"/>
    <property type="molecule type" value="Genomic_DNA"/>
</dbReference>
<evidence type="ECO:0000256" key="3">
    <source>
        <dbReference type="ARBA" id="ARBA00010199"/>
    </source>
</evidence>
<comment type="subcellular location">
    <subcellularLocation>
        <location evidence="2">Membrane</location>
        <topology evidence="2">Multi-pass membrane protein</topology>
    </subcellularLocation>
</comment>
<evidence type="ECO:0000256" key="6">
    <source>
        <dbReference type="ARBA" id="ARBA00022692"/>
    </source>
</evidence>
<feature type="transmembrane region" description="Helical" evidence="10">
    <location>
        <begin position="396"/>
        <end position="413"/>
    </location>
</feature>
<dbReference type="Pfam" id="PF01554">
    <property type="entry name" value="MatE"/>
    <property type="match status" value="2"/>
</dbReference>
<evidence type="ECO:0000256" key="10">
    <source>
        <dbReference type="SAM" id="Phobius"/>
    </source>
</evidence>
<evidence type="ECO:0000256" key="8">
    <source>
        <dbReference type="ARBA" id="ARBA00023136"/>
    </source>
</evidence>
<feature type="transmembrane region" description="Helical" evidence="10">
    <location>
        <begin position="234"/>
        <end position="252"/>
    </location>
</feature>
<sequence length="454" mass="49535">MNSTKTDTLFVSIEDFVPQFYWLSIINILSNLIIPLVGLVDAVLLGHLADIEDLAGVLLATILFEYIYQLFPCLRSATNAMTAQAVGEDDSEAIALTLYRNGIVALSIGVLIVVLQFPLQIVGFALLNPAPGVKDAAIAYFNTRIWGAPAIALNYVLIGWFLGQQKNSTNLFLSCVVNGINILLAYLFIVQLGLESAGAGIAAAISQYLALIIGLIIVLVEIPSKTLSSTISQIWNWAAFKATFTFIGNLLIRYLSFFSTLLIFTNLSSALGVAILIQNGLLLKIIDTSIYIIQGVGYATSSFAGIFKGEGNYQLMKSLIRFSIGTSLLLSSILAFTLVCFPKFIFGLFTNNLEVVNDIQSYVIWLIPILGTLAVSFVLEGYFIGLIEGKLLRNTALIAFGLGFTPMAFVAWYTHSNHILWLSLWLYFVVIIIVLSTQVSKTLKSSLDSNTNSV</sequence>
<proteinExistence type="inferred from homology"/>
<feature type="transmembrane region" description="Helical" evidence="10">
    <location>
        <begin position="20"/>
        <end position="42"/>
    </location>
</feature>
<feature type="transmembrane region" description="Helical" evidence="10">
    <location>
        <begin position="169"/>
        <end position="189"/>
    </location>
</feature>
<feature type="transmembrane region" description="Helical" evidence="10">
    <location>
        <begin position="257"/>
        <end position="277"/>
    </location>
</feature>
<feature type="transmembrane region" description="Helical" evidence="10">
    <location>
        <begin position="328"/>
        <end position="350"/>
    </location>
</feature>
<feature type="transmembrane region" description="Helical" evidence="10">
    <location>
        <begin position="419"/>
        <end position="437"/>
    </location>
</feature>
<organism evidence="11 12">
    <name type="scientific">Plectonema radiosum NIES-515</name>
    <dbReference type="NCBI Taxonomy" id="2986073"/>
    <lineage>
        <taxon>Bacteria</taxon>
        <taxon>Bacillati</taxon>
        <taxon>Cyanobacteriota</taxon>
        <taxon>Cyanophyceae</taxon>
        <taxon>Oscillatoriophycideae</taxon>
        <taxon>Oscillatoriales</taxon>
        <taxon>Microcoleaceae</taxon>
        <taxon>Plectonema</taxon>
    </lineage>
</organism>
<reference evidence="11 12" key="1">
    <citation type="submission" date="2022-10" db="EMBL/GenBank/DDBJ databases">
        <title>Identification of biosynthetic pathway for the production of the potent trypsin inhibitor radiosumin.</title>
        <authorList>
            <person name="Fewer D.P."/>
            <person name="Delbaje E."/>
            <person name="Ouyang X."/>
            <person name="Agostino P.D."/>
            <person name="Wahlsten M."/>
            <person name="Jokela J."/>
            <person name="Permi P."/>
            <person name="Haapaniemi E."/>
            <person name="Koistinen H."/>
        </authorList>
    </citation>
    <scope>NUCLEOTIDE SEQUENCE [LARGE SCALE GENOMIC DNA]</scope>
    <source>
        <strain evidence="11 12">NIES-515</strain>
    </source>
</reference>
<evidence type="ECO:0000256" key="5">
    <source>
        <dbReference type="ARBA" id="ARBA00022448"/>
    </source>
</evidence>
<keyword evidence="12" id="KW-1185">Reference proteome</keyword>
<dbReference type="NCBIfam" id="TIGR00797">
    <property type="entry name" value="matE"/>
    <property type="match status" value="1"/>
</dbReference>
<feature type="transmembrane region" description="Helical" evidence="10">
    <location>
        <begin position="362"/>
        <end position="384"/>
    </location>
</feature>
<dbReference type="PANTHER" id="PTHR43298">
    <property type="entry name" value="MULTIDRUG RESISTANCE PROTEIN NORM-RELATED"/>
    <property type="match status" value="1"/>
</dbReference>
<evidence type="ECO:0000256" key="9">
    <source>
        <dbReference type="ARBA" id="ARBA00031636"/>
    </source>
</evidence>
<accession>A0ABT3B0Y1</accession>
<keyword evidence="8 10" id="KW-0472">Membrane</keyword>
<evidence type="ECO:0000256" key="4">
    <source>
        <dbReference type="ARBA" id="ARBA00020268"/>
    </source>
</evidence>
<comment type="caution">
    <text evidence="11">The sequence shown here is derived from an EMBL/GenBank/DDBJ whole genome shotgun (WGS) entry which is preliminary data.</text>
</comment>
<evidence type="ECO:0000256" key="2">
    <source>
        <dbReference type="ARBA" id="ARBA00004141"/>
    </source>
</evidence>
<evidence type="ECO:0000313" key="11">
    <source>
        <dbReference type="EMBL" id="MCV3215033.1"/>
    </source>
</evidence>
<protein>
    <recommendedName>
        <fullName evidence="4">Probable multidrug resistance protein NorM</fullName>
    </recommendedName>
    <alternativeName>
        <fullName evidence="9">Multidrug-efflux transporter</fullName>
    </alternativeName>
</protein>
<keyword evidence="7 10" id="KW-1133">Transmembrane helix</keyword>
<evidence type="ECO:0000313" key="12">
    <source>
        <dbReference type="Proteomes" id="UP001526143"/>
    </source>
</evidence>
<dbReference type="InterPro" id="IPR002528">
    <property type="entry name" value="MATE_fam"/>
</dbReference>
<dbReference type="RefSeq" id="WP_263746617.1">
    <property type="nucleotide sequence ID" value="NZ_JAOWRF010000235.1"/>
</dbReference>
<dbReference type="PANTHER" id="PTHR43298:SF2">
    <property type="entry name" value="FMN_FAD EXPORTER YEEO-RELATED"/>
    <property type="match status" value="1"/>
</dbReference>